<proteinExistence type="predicted"/>
<dbReference type="Proteomes" id="UP000001740">
    <property type="component" value="Chromosome"/>
</dbReference>
<dbReference type="Gene3D" id="1.10.10.10">
    <property type="entry name" value="Winged helix-like DNA-binding domain superfamily/Winged helix DNA-binding domain"/>
    <property type="match status" value="1"/>
</dbReference>
<dbReference type="EMBL" id="CP000967">
    <property type="protein sequence ID" value="ACD59968.1"/>
    <property type="molecule type" value="Genomic_DNA"/>
</dbReference>
<gene>
    <name evidence="1" type="ordered locus">PXO_01412</name>
</gene>
<evidence type="ECO:0000313" key="2">
    <source>
        <dbReference type="Proteomes" id="UP000001740"/>
    </source>
</evidence>
<sequence length="48" mass="5260">MKDVEVAAALDLTTAQAKAWLQRLADEGVIEKQKKPAGYIVKQSGLFE</sequence>
<protein>
    <submittedName>
        <fullName evidence="1">Uncharacterized protein</fullName>
    </submittedName>
</protein>
<accession>A0A0K0GMQ9</accession>
<evidence type="ECO:0000313" key="1">
    <source>
        <dbReference type="EMBL" id="ACD59968.1"/>
    </source>
</evidence>
<organism evidence="1 2">
    <name type="scientific">Xanthomonas oryzae pv. oryzae (strain PXO99A)</name>
    <dbReference type="NCBI Taxonomy" id="360094"/>
    <lineage>
        <taxon>Bacteria</taxon>
        <taxon>Pseudomonadati</taxon>
        <taxon>Pseudomonadota</taxon>
        <taxon>Gammaproteobacteria</taxon>
        <taxon>Lysobacterales</taxon>
        <taxon>Lysobacteraceae</taxon>
        <taxon>Xanthomonas</taxon>
    </lineage>
</organism>
<dbReference type="InterPro" id="IPR036388">
    <property type="entry name" value="WH-like_DNA-bd_sf"/>
</dbReference>
<dbReference type="eggNOG" id="COG3266">
    <property type="taxonomic scope" value="Bacteria"/>
</dbReference>
<reference evidence="1 2" key="1">
    <citation type="journal article" date="2008" name="BMC Genomics">
        <title>Genome sequence and rapid evolution of the rice pathogen Xanthomonas oryzae pv. oryzae PXO99A.</title>
        <authorList>
            <person name="Salzberg S.L."/>
            <person name="Sommer D.D."/>
            <person name="Schatz M.C."/>
            <person name="Phillippy A.M."/>
            <person name="Rabinowicz P.D."/>
            <person name="Tsuge S."/>
            <person name="Furutani A."/>
            <person name="Ochiai H."/>
            <person name="Delcher A.L."/>
            <person name="Kelley D."/>
            <person name="Madupu R."/>
            <person name="Puiu D."/>
            <person name="Radune D."/>
            <person name="Shumway M."/>
            <person name="Trapnell C."/>
            <person name="Aparna G."/>
            <person name="Jha G."/>
            <person name="Pandey A."/>
            <person name="Patil P.B."/>
            <person name="Ishihara H."/>
            <person name="Meyer D.F."/>
            <person name="Szurek B."/>
            <person name="Verdier V."/>
            <person name="Koebnik R."/>
            <person name="Dow J.M."/>
            <person name="Ryan R.P."/>
            <person name="Hirata H."/>
            <person name="Tsuyumu S."/>
            <person name="Won Lee S."/>
            <person name="Seo Y.S."/>
            <person name="Sriariyanum M."/>
            <person name="Ronald P.C."/>
            <person name="Sonti R.V."/>
            <person name="Van Sluys M.A."/>
            <person name="Leach J.E."/>
            <person name="White F.F."/>
            <person name="Bogdanove A.J."/>
        </authorList>
    </citation>
    <scope>NUCLEOTIDE SEQUENCE [LARGE SCALE GENOMIC DNA]</scope>
    <source>
        <strain evidence="1 2">PXO99A</strain>
    </source>
</reference>
<dbReference type="AlphaFoldDB" id="A0A0K0GMQ9"/>
<dbReference type="KEGG" id="xop:PXO_01412"/>
<name>A0A0K0GMQ9_XANOP</name>
<dbReference type="HOGENOM" id="CLU_3159393_0_0_6"/>